<keyword evidence="1" id="KW-1133">Transmembrane helix</keyword>
<keyword evidence="1" id="KW-0812">Transmembrane</keyword>
<name>A0ABP1GJJ7_9EUKA</name>
<accession>A0ABP1GJJ7</accession>
<evidence type="ECO:0000313" key="3">
    <source>
        <dbReference type="Proteomes" id="UP001642409"/>
    </source>
</evidence>
<proteinExistence type="predicted"/>
<evidence type="ECO:0008006" key="4">
    <source>
        <dbReference type="Google" id="ProtNLM"/>
    </source>
</evidence>
<keyword evidence="3" id="KW-1185">Reference proteome</keyword>
<reference evidence="2 3" key="1">
    <citation type="submission" date="2024-07" db="EMBL/GenBank/DDBJ databases">
        <authorList>
            <person name="Akdeniz Z."/>
        </authorList>
    </citation>
    <scope>NUCLEOTIDE SEQUENCE [LARGE SCALE GENOMIC DNA]</scope>
</reference>
<comment type="caution">
    <text evidence="2">The sequence shown here is derived from an EMBL/GenBank/DDBJ whole genome shotgun (WGS) entry which is preliminary data.</text>
</comment>
<evidence type="ECO:0000313" key="2">
    <source>
        <dbReference type="EMBL" id="CAL5970700.1"/>
    </source>
</evidence>
<evidence type="ECO:0000256" key="1">
    <source>
        <dbReference type="SAM" id="Phobius"/>
    </source>
</evidence>
<keyword evidence="1" id="KW-0472">Membrane</keyword>
<dbReference type="EMBL" id="CAXDID020000001">
    <property type="protein sequence ID" value="CAL5970700.1"/>
    <property type="molecule type" value="Genomic_DNA"/>
</dbReference>
<gene>
    <name evidence="2" type="ORF">HINF_LOCUS640</name>
</gene>
<dbReference type="Proteomes" id="UP001642409">
    <property type="component" value="Unassembled WGS sequence"/>
</dbReference>
<organism evidence="2 3">
    <name type="scientific">Hexamita inflata</name>
    <dbReference type="NCBI Taxonomy" id="28002"/>
    <lineage>
        <taxon>Eukaryota</taxon>
        <taxon>Metamonada</taxon>
        <taxon>Diplomonadida</taxon>
        <taxon>Hexamitidae</taxon>
        <taxon>Hexamitinae</taxon>
        <taxon>Hexamita</taxon>
    </lineage>
</organism>
<feature type="transmembrane region" description="Helical" evidence="1">
    <location>
        <begin position="504"/>
        <end position="527"/>
    </location>
</feature>
<protein>
    <recommendedName>
        <fullName evidence="4">Transmembrane protein</fullName>
    </recommendedName>
</protein>
<sequence length="547" mass="63349">MNFVLVYSYTNELIQLNYLIDCYYKSTKLTVNKNDRTILVDLMSTTNSKCLVFPPDIAANLTISSAVFPDVLQLQVADFDYNATDQLLFTIPPQNGVDYDLSLLTDEHFAALQIYSLSEMTQVEIQILDELKSDLTKCFSELSASFTQTGLAIHVCPSSACVQQIQSKLVSPQAYVKDVTIKVNEQFYSVDVIDFIDNYQLQNCFEQTIQLSTETLETFLSYSFISSMFIINSQQGPVQVQLKYEIFVDLSILSYMFTRGEAFMYQRGEEKGYQILFDYDQAYYQQLLLDLQSLDYDYVSFRLTGKILQSQAYLIQGFSKFDPTLREISFSCLNGSLIDQERCQKMIHDDMFAFYVSPSYNLDIIFYKHNQIVRIMKAANLAPRYTCWRYGVAMVSSNGLDLELTRSGFCDGDTEVYPESYVNTTFWLEIQQNSIEIFSTQRFEQLLNATNINKFNWNCQEIDCSQLYQDNLTILLKYDEGGFIEQIQVTKFNYPTFYILKNTVWYMGLIIILCIGFIGLVLIIKVVKQIKSIRKQKHDHKVQHKQV</sequence>